<reference evidence="4 5" key="1">
    <citation type="submission" date="2020-08" db="EMBL/GenBank/DDBJ databases">
        <authorList>
            <person name="Liu C."/>
            <person name="Sun Q."/>
        </authorList>
    </citation>
    <scope>NUCLEOTIDE SEQUENCE [LARGE SCALE GENOMIC DNA]</scope>
    <source>
        <strain evidence="4 5">NSJ-57</strain>
    </source>
</reference>
<feature type="coiled-coil region" evidence="3">
    <location>
        <begin position="186"/>
        <end position="252"/>
    </location>
</feature>
<evidence type="ECO:0000256" key="3">
    <source>
        <dbReference type="SAM" id="Coils"/>
    </source>
</evidence>
<protein>
    <submittedName>
        <fullName evidence="4">HlyD family efflux transporter periplasmic adaptor subunit</fullName>
    </submittedName>
</protein>
<dbReference type="AlphaFoldDB" id="A0A7G9GVB7"/>
<proteinExistence type="predicted"/>
<evidence type="ECO:0000313" key="5">
    <source>
        <dbReference type="Proteomes" id="UP000515913"/>
    </source>
</evidence>
<keyword evidence="2 3" id="KW-0175">Coiled coil</keyword>
<dbReference type="Gene3D" id="2.40.30.170">
    <property type="match status" value="1"/>
</dbReference>
<evidence type="ECO:0000313" key="4">
    <source>
        <dbReference type="EMBL" id="QNM14749.1"/>
    </source>
</evidence>
<dbReference type="GO" id="GO:0030313">
    <property type="term" value="C:cell envelope"/>
    <property type="evidence" value="ECO:0007669"/>
    <property type="project" value="UniProtKB-SubCell"/>
</dbReference>
<accession>A0A7G9GVB7</accession>
<dbReference type="EMBL" id="CP060637">
    <property type="protein sequence ID" value="QNM14749.1"/>
    <property type="molecule type" value="Genomic_DNA"/>
</dbReference>
<name>A0A7G9GVB7_9FUSO</name>
<keyword evidence="5" id="KW-1185">Reference proteome</keyword>
<evidence type="ECO:0000256" key="1">
    <source>
        <dbReference type="ARBA" id="ARBA00004196"/>
    </source>
</evidence>
<dbReference type="PANTHER" id="PTHR32347:SF14">
    <property type="entry name" value="EFFLUX SYSTEM COMPONENT YKNX-RELATED"/>
    <property type="match status" value="1"/>
</dbReference>
<evidence type="ECO:0000256" key="2">
    <source>
        <dbReference type="ARBA" id="ARBA00023054"/>
    </source>
</evidence>
<dbReference type="Proteomes" id="UP000515913">
    <property type="component" value="Chromosome"/>
</dbReference>
<dbReference type="KEGG" id="fho:H9Q81_07185"/>
<dbReference type="RefSeq" id="WP_187422706.1">
    <property type="nucleotide sequence ID" value="NZ_CP060637.1"/>
</dbReference>
<gene>
    <name evidence="4" type="ORF">H9Q81_07185</name>
</gene>
<dbReference type="InterPro" id="IPR050465">
    <property type="entry name" value="UPF0194_transport"/>
</dbReference>
<dbReference type="Gene3D" id="2.40.420.20">
    <property type="match status" value="1"/>
</dbReference>
<dbReference type="PANTHER" id="PTHR32347">
    <property type="entry name" value="EFFLUX SYSTEM COMPONENT YKNX-RELATED"/>
    <property type="match status" value="1"/>
</dbReference>
<organism evidence="4 5">
    <name type="scientific">Fusobacterium hominis</name>
    <dbReference type="NCBI Taxonomy" id="2764326"/>
    <lineage>
        <taxon>Bacteria</taxon>
        <taxon>Fusobacteriati</taxon>
        <taxon>Fusobacteriota</taxon>
        <taxon>Fusobacteriia</taxon>
        <taxon>Fusobacteriales</taxon>
        <taxon>Fusobacteriaceae</taxon>
        <taxon>Fusobacterium</taxon>
    </lineage>
</organism>
<comment type="subcellular location">
    <subcellularLocation>
        <location evidence="1">Cell envelope</location>
    </subcellularLocation>
</comment>
<feature type="coiled-coil region" evidence="3">
    <location>
        <begin position="120"/>
        <end position="161"/>
    </location>
</feature>
<sequence>MNKKYIKFGIAALVALGILFGIYRSNIFGVTEVKTTKLEIGQLADENIYTGVVVPGEIKPIYVSSPAVVEKINVEVGEEISPETALLTFSNQSFIENEKKLKLNELDMRDLELRIADLDSGTMKLELDNKQLDIKDLEEQIKAYQRKLPTLAEEARIAKKKADTYMQLLAKDGVSATEASLMNTTANTKEAEYEDLKTTLELTKQKYQLMYISYESLKRELDINKAKLESELEKLKLQHDTLAKSNEELKNALHSKQAGFISSIDIVEGGTVAPGQRVMSIAIPGQTKVNLEVPVYQAGTLSKGQDATIISREGGSGNKYKGKVDKVSSFAVKSKLGKSTDKVIAVEVLIDGENDLKPGFIADVQVKGNSKKQGLMVNSFSVIEENGDYYVYINDNGKAQKQQIKVGLRDSNGYEILNLPSGTEIIVNPFKVRNGEKIRVVN</sequence>